<dbReference type="OrthoDB" id="4330330at2"/>
<dbReference type="SMART" id="SM00020">
    <property type="entry name" value="Tryp_SPc"/>
    <property type="match status" value="1"/>
</dbReference>
<feature type="chain" id="PRO_5021464677" evidence="8">
    <location>
        <begin position="34"/>
        <end position="734"/>
    </location>
</feature>
<dbReference type="GO" id="GO:0004252">
    <property type="term" value="F:serine-type endopeptidase activity"/>
    <property type="evidence" value="ECO:0007669"/>
    <property type="project" value="InterPro"/>
</dbReference>
<dbReference type="SUPFAM" id="SSF50494">
    <property type="entry name" value="Trypsin-like serine proteases"/>
    <property type="match status" value="1"/>
</dbReference>
<protein>
    <submittedName>
        <fullName evidence="10">Esterase</fullName>
    </submittedName>
</protein>
<comment type="caution">
    <text evidence="10">The sequence shown here is derived from an EMBL/GenBank/DDBJ whole genome shotgun (WGS) entry which is preliminary data.</text>
</comment>
<keyword evidence="6" id="KW-0378">Hydrolase</keyword>
<name>A0A4Y3VXJ2_9ACTN</name>
<dbReference type="GO" id="GO:0005615">
    <property type="term" value="C:extracellular space"/>
    <property type="evidence" value="ECO:0007669"/>
    <property type="project" value="TreeGrafter"/>
</dbReference>
<feature type="domain" description="Peptidase S1" evidence="9">
    <location>
        <begin position="33"/>
        <end position="255"/>
    </location>
</feature>
<dbReference type="AlphaFoldDB" id="A0A4Y3VXJ2"/>
<dbReference type="RefSeq" id="WP_141314695.1">
    <property type="nucleotide sequence ID" value="NZ_BJND01000080.1"/>
</dbReference>
<dbReference type="GO" id="GO:0006508">
    <property type="term" value="P:proteolysis"/>
    <property type="evidence" value="ECO:0007669"/>
    <property type="project" value="UniProtKB-KW"/>
</dbReference>
<evidence type="ECO:0000256" key="6">
    <source>
        <dbReference type="ARBA" id="ARBA00022801"/>
    </source>
</evidence>
<dbReference type="InterPro" id="IPR028994">
    <property type="entry name" value="Integrin_alpha_N"/>
</dbReference>
<dbReference type="SMART" id="SM00191">
    <property type="entry name" value="Int_alpha"/>
    <property type="match status" value="3"/>
</dbReference>
<reference evidence="10 11" key="1">
    <citation type="submission" date="2019-06" db="EMBL/GenBank/DDBJ databases">
        <title>Whole genome shotgun sequence of Streptomyces spinoverrucosus NBRC 14228.</title>
        <authorList>
            <person name="Hosoyama A."/>
            <person name="Uohara A."/>
            <person name="Ohji S."/>
            <person name="Ichikawa N."/>
        </authorList>
    </citation>
    <scope>NUCLEOTIDE SEQUENCE [LARGE SCALE GENOMIC DNA]</scope>
    <source>
        <strain evidence="10 11">NBRC 14228</strain>
    </source>
</reference>
<dbReference type="PANTHER" id="PTHR24264:SF65">
    <property type="entry name" value="SRCR DOMAIN-CONTAINING PROTEIN"/>
    <property type="match status" value="1"/>
</dbReference>
<dbReference type="SUPFAM" id="SSF69318">
    <property type="entry name" value="Integrin alpha N-terminal domain"/>
    <property type="match status" value="1"/>
</dbReference>
<evidence type="ECO:0000256" key="4">
    <source>
        <dbReference type="ARBA" id="ARBA00022729"/>
    </source>
</evidence>
<evidence type="ECO:0000313" key="10">
    <source>
        <dbReference type="EMBL" id="GEC09736.1"/>
    </source>
</evidence>
<dbReference type="Gene3D" id="2.130.10.130">
    <property type="entry name" value="Integrin alpha, N-terminal"/>
    <property type="match status" value="1"/>
</dbReference>
<dbReference type="Gene3D" id="2.40.10.10">
    <property type="entry name" value="Trypsin-like serine proteases"/>
    <property type="match status" value="1"/>
</dbReference>
<keyword evidence="3" id="KW-0645">Protease</keyword>
<dbReference type="PROSITE" id="PS50240">
    <property type="entry name" value="TRYPSIN_DOM"/>
    <property type="match status" value="1"/>
</dbReference>
<dbReference type="InterPro" id="IPR043504">
    <property type="entry name" value="Peptidase_S1_PA_chymotrypsin"/>
</dbReference>
<evidence type="ECO:0000256" key="1">
    <source>
        <dbReference type="ARBA" id="ARBA00004613"/>
    </source>
</evidence>
<dbReference type="InterPro" id="IPR013517">
    <property type="entry name" value="FG-GAP"/>
</dbReference>
<feature type="signal peptide" evidence="8">
    <location>
        <begin position="1"/>
        <end position="33"/>
    </location>
</feature>
<evidence type="ECO:0000259" key="9">
    <source>
        <dbReference type="PROSITE" id="PS50240"/>
    </source>
</evidence>
<evidence type="ECO:0000256" key="8">
    <source>
        <dbReference type="SAM" id="SignalP"/>
    </source>
</evidence>
<keyword evidence="4 8" id="KW-0732">Signal</keyword>
<dbReference type="InterPro" id="IPR001314">
    <property type="entry name" value="Peptidase_S1A"/>
</dbReference>
<keyword evidence="2" id="KW-0964">Secreted</keyword>
<gene>
    <name evidence="10" type="ORF">SSP24_73910</name>
</gene>
<dbReference type="PRINTS" id="PR00722">
    <property type="entry name" value="CHYMOTRYPSIN"/>
</dbReference>
<proteinExistence type="predicted"/>
<accession>A0A4Y3VXJ2</accession>
<comment type="subcellular location">
    <subcellularLocation>
        <location evidence="1">Secreted</location>
    </subcellularLocation>
</comment>
<keyword evidence="5" id="KW-0677">Repeat</keyword>
<dbReference type="Proteomes" id="UP000317881">
    <property type="component" value="Unassembled WGS sequence"/>
</dbReference>
<dbReference type="EMBL" id="BJND01000080">
    <property type="protein sequence ID" value="GEC09736.1"/>
    <property type="molecule type" value="Genomic_DNA"/>
</dbReference>
<keyword evidence="7" id="KW-0325">Glycoprotein</keyword>
<evidence type="ECO:0000313" key="11">
    <source>
        <dbReference type="Proteomes" id="UP000317881"/>
    </source>
</evidence>
<dbReference type="InterPro" id="IPR009003">
    <property type="entry name" value="Peptidase_S1_PA"/>
</dbReference>
<sequence length="734" mass="73020">MITPQARPARLAALAAAALLTTPVVLTAAPAHAVSGTAASGTTYGYTARLDIGDGTRACSGTLVHAEWLLTAASCFADNPAADLTVPAGAPKLKTTATIGRTDLTTTAGQVIPVVELVPRTDRDLVLARLSRPVSTASPVALAGTAPTAGEQLTAAGYGRTKTEWAPLKLHTGAFSVDSADTTTATVTGLDGAAICAGDAGGPVLRVTNGQATLAAVNSRSWQGGCFGADASETRTGGVATRVDDLRDWVAAKVGATPVTDFNCDGAEDVVGSDPKASVAGLSEAGLLKVVYGAGKGNETLHQDLTYVPGGAEADDEFGSELAVVDYDEDGCSDLVVGVPFEDVGTVVDAGLVTVLYGAPQGLGQGKAGFNLQQGTGTGAIDARASETGDRMGAALAAGRTATGEPYLLIGAPGKNLKGHVDAGLVYYVRGSVNVDIHQDSPGVVGVISDGDEFGASLAGSPNHLAIGSPGETVGTSADAGMVAILKHELNADNIPTPVASVNQDTDGISDGAEGGDLFGASLSMVAYRPSGASVATDSILAVGTPGETLWVGTNSFPQAGQVTTLRITAAGAVSQLATIHQGAEGVNGASAAEDGFGTKVVAANTAPNATGTASTMLLAVGVPGKDIGTATDAGMVQTFSLLGAPGDSDHWIEAGNERGLPGTPGASQLVGKYLNATGTHLWIGMPHGPAERGAVHGLPWSNAMGATGGTVITHQPGLNGLPLTGKAFGMAIR</sequence>
<dbReference type="Pfam" id="PF00089">
    <property type="entry name" value="Trypsin"/>
    <property type="match status" value="1"/>
</dbReference>
<organism evidence="10 11">
    <name type="scientific">Streptomyces spinoverrucosus</name>
    <dbReference type="NCBI Taxonomy" id="284043"/>
    <lineage>
        <taxon>Bacteria</taxon>
        <taxon>Bacillati</taxon>
        <taxon>Actinomycetota</taxon>
        <taxon>Actinomycetes</taxon>
        <taxon>Kitasatosporales</taxon>
        <taxon>Streptomycetaceae</taxon>
        <taxon>Streptomyces</taxon>
    </lineage>
</organism>
<dbReference type="InterPro" id="IPR001254">
    <property type="entry name" value="Trypsin_dom"/>
</dbReference>
<evidence type="ECO:0000256" key="5">
    <source>
        <dbReference type="ARBA" id="ARBA00022737"/>
    </source>
</evidence>
<dbReference type="PROSITE" id="PS51470">
    <property type="entry name" value="FG_GAP"/>
    <property type="match status" value="1"/>
</dbReference>
<dbReference type="PANTHER" id="PTHR24264">
    <property type="entry name" value="TRYPSIN-RELATED"/>
    <property type="match status" value="1"/>
</dbReference>
<keyword evidence="11" id="KW-1185">Reference proteome</keyword>
<evidence type="ECO:0000256" key="7">
    <source>
        <dbReference type="ARBA" id="ARBA00023180"/>
    </source>
</evidence>
<evidence type="ECO:0000256" key="2">
    <source>
        <dbReference type="ARBA" id="ARBA00022525"/>
    </source>
</evidence>
<dbReference type="InterPro" id="IPR013519">
    <property type="entry name" value="Int_alpha_beta-p"/>
</dbReference>
<dbReference type="InterPro" id="IPR050127">
    <property type="entry name" value="Serine_Proteases_S1"/>
</dbReference>
<dbReference type="Pfam" id="PF01839">
    <property type="entry name" value="FG-GAP"/>
    <property type="match status" value="1"/>
</dbReference>
<evidence type="ECO:0000256" key="3">
    <source>
        <dbReference type="ARBA" id="ARBA00022670"/>
    </source>
</evidence>